<evidence type="ECO:0000256" key="2">
    <source>
        <dbReference type="ARBA" id="ARBA00022679"/>
    </source>
</evidence>
<evidence type="ECO:0000256" key="5">
    <source>
        <dbReference type="PROSITE-ProRule" id="PRU01023"/>
    </source>
</evidence>
<keyword evidence="2 5" id="KW-0808">Transferase</keyword>
<evidence type="ECO:0000256" key="6">
    <source>
        <dbReference type="SAM" id="MobiDB-lite"/>
    </source>
</evidence>
<dbReference type="FunFam" id="3.40.50.150:FF:000257">
    <property type="entry name" value="16S rRNA methyltransferase"/>
    <property type="match status" value="1"/>
</dbReference>
<dbReference type="InterPro" id="IPR029063">
    <property type="entry name" value="SAM-dependent_MTases_sf"/>
</dbReference>
<feature type="binding site" evidence="5">
    <location>
        <position position="330"/>
    </location>
    <ligand>
        <name>S-adenosyl-L-methionine</name>
        <dbReference type="ChEBI" id="CHEBI:59789"/>
    </ligand>
</feature>
<dbReference type="SUPFAM" id="SSF48013">
    <property type="entry name" value="NusB-like"/>
    <property type="match status" value="1"/>
</dbReference>
<evidence type="ECO:0000256" key="3">
    <source>
        <dbReference type="ARBA" id="ARBA00022691"/>
    </source>
</evidence>
<proteinExistence type="inferred from homology"/>
<evidence type="ECO:0000313" key="8">
    <source>
        <dbReference type="EMBL" id="PZQ13087.1"/>
    </source>
</evidence>
<comment type="caution">
    <text evidence="5">Lacks conserved residue(s) required for the propagation of feature annotation.</text>
</comment>
<dbReference type="InterPro" id="IPR023267">
    <property type="entry name" value="RCMT"/>
</dbReference>
<keyword evidence="4 5" id="KW-0694">RNA-binding</keyword>
<evidence type="ECO:0000259" key="7">
    <source>
        <dbReference type="PROSITE" id="PS51686"/>
    </source>
</evidence>
<evidence type="ECO:0000256" key="4">
    <source>
        <dbReference type="ARBA" id="ARBA00022884"/>
    </source>
</evidence>
<organism evidence="8 9">
    <name type="scientific">Ancylobacter novellus</name>
    <name type="common">Thiobacillus novellus</name>
    <dbReference type="NCBI Taxonomy" id="921"/>
    <lineage>
        <taxon>Bacteria</taxon>
        <taxon>Pseudomonadati</taxon>
        <taxon>Pseudomonadota</taxon>
        <taxon>Alphaproteobacteria</taxon>
        <taxon>Hyphomicrobiales</taxon>
        <taxon>Xanthobacteraceae</taxon>
        <taxon>Ancylobacter</taxon>
    </lineage>
</organism>
<keyword evidence="1 5" id="KW-0489">Methyltransferase</keyword>
<sequence length="455" mass="48137">MTQPPVRRPGQRRPLGNPRQPLPDPPGLAPRKAAARLVDAVLTRTRALDAALEAEHDPSGFRALDVRDRALARAIAGVTLRRFGTLRGLIAERLERGMPKKSGPLEAILATAAAQALFLDVPAHTAVDLGVATARSDPEARHFAGLANAVLRRIAAEGAPEPSVGADLPPWLKDRWESAYGADAVARIAASLRTEPALDLTVREDAVGWADRLGGVALPTGSVRLAAHGPVPELPGFAEGAWWVQDAAAAIPVKLFGDLTDRTAIDLCAAPGGKTAQLAAAGAEVTAVDKSAERLTRLNQNLSRLKLSAKVRVGDAASIALEPADAVLLDAPCSATGTIRRHPDVAWMKREHEIMSLSKLQAQLLDAAVRLVKPGGLLVYGVCSLEPEEGERQIEALLARNPRVALEPVAPGELPGLDEAVPAQGWVRTLPSHLPHEDPRMAGLDGFFAARLRVS</sequence>
<accession>A0A2W5M0A6</accession>
<dbReference type="SUPFAM" id="SSF53335">
    <property type="entry name" value="S-adenosyl-L-methionine-dependent methyltransferases"/>
    <property type="match status" value="1"/>
</dbReference>
<reference evidence="8 9" key="1">
    <citation type="submission" date="2017-08" db="EMBL/GenBank/DDBJ databases">
        <title>Infants hospitalized years apart are colonized by the same room-sourced microbial strains.</title>
        <authorList>
            <person name="Brooks B."/>
            <person name="Olm M.R."/>
            <person name="Firek B.A."/>
            <person name="Baker R."/>
            <person name="Thomas B.C."/>
            <person name="Morowitz M.J."/>
            <person name="Banfield J.F."/>
        </authorList>
    </citation>
    <scope>NUCLEOTIDE SEQUENCE [LARGE SCALE GENOMIC DNA]</scope>
    <source>
        <strain evidence="8">S2_005_003_R2_43</strain>
    </source>
</reference>
<dbReference type="Gene3D" id="1.10.940.10">
    <property type="entry name" value="NusB-like"/>
    <property type="match status" value="1"/>
</dbReference>
<keyword evidence="3 5" id="KW-0949">S-adenosyl-L-methionine</keyword>
<dbReference type="InterPro" id="IPR006027">
    <property type="entry name" value="NusB_RsmB_TIM44"/>
</dbReference>
<dbReference type="PROSITE" id="PS51686">
    <property type="entry name" value="SAM_MT_RSMB_NOP"/>
    <property type="match status" value="1"/>
</dbReference>
<evidence type="ECO:0000313" key="9">
    <source>
        <dbReference type="Proteomes" id="UP000249577"/>
    </source>
</evidence>
<dbReference type="Gene3D" id="3.40.50.150">
    <property type="entry name" value="Vaccinia Virus protein VP39"/>
    <property type="match status" value="1"/>
</dbReference>
<feature type="domain" description="SAM-dependent MTase RsmB/NOP-type" evidence="7">
    <location>
        <begin position="160"/>
        <end position="455"/>
    </location>
</feature>
<evidence type="ECO:0000256" key="1">
    <source>
        <dbReference type="ARBA" id="ARBA00022603"/>
    </source>
</evidence>
<comment type="caution">
    <text evidence="8">The sequence shown here is derived from an EMBL/GenBank/DDBJ whole genome shotgun (WGS) entry which is preliminary data.</text>
</comment>
<feature type="binding site" evidence="5">
    <location>
        <position position="289"/>
    </location>
    <ligand>
        <name>S-adenosyl-L-methionine</name>
        <dbReference type="ChEBI" id="CHEBI:59789"/>
    </ligand>
</feature>
<dbReference type="PANTHER" id="PTHR22807:SF61">
    <property type="entry name" value="NOL1_NOP2_SUN FAMILY PROTEIN _ ANTITERMINATION NUSB DOMAIN-CONTAINING PROTEIN"/>
    <property type="match status" value="1"/>
</dbReference>
<dbReference type="CDD" id="cd02440">
    <property type="entry name" value="AdoMet_MTases"/>
    <property type="match status" value="1"/>
</dbReference>
<name>A0A2W5M0A6_ANCNO</name>
<dbReference type="Pfam" id="PF01189">
    <property type="entry name" value="Methyltr_RsmB-F"/>
    <property type="match status" value="1"/>
</dbReference>
<dbReference type="GO" id="GO:0001510">
    <property type="term" value="P:RNA methylation"/>
    <property type="evidence" value="ECO:0007669"/>
    <property type="project" value="InterPro"/>
</dbReference>
<feature type="binding site" evidence="5">
    <location>
        <begin position="268"/>
        <end position="274"/>
    </location>
    <ligand>
        <name>S-adenosyl-L-methionine</name>
        <dbReference type="ChEBI" id="CHEBI:59789"/>
    </ligand>
</feature>
<protein>
    <submittedName>
        <fullName evidence="8">MFS transporter</fullName>
    </submittedName>
</protein>
<gene>
    <name evidence="8" type="ORF">DI565_15620</name>
</gene>
<dbReference type="AlphaFoldDB" id="A0A2W5M0A6"/>
<dbReference type="InterPro" id="IPR035926">
    <property type="entry name" value="NusB-like_sf"/>
</dbReference>
<dbReference type="EMBL" id="QFPN01000008">
    <property type="protein sequence ID" value="PZQ13087.1"/>
    <property type="molecule type" value="Genomic_DNA"/>
</dbReference>
<dbReference type="Proteomes" id="UP000249577">
    <property type="component" value="Unassembled WGS sequence"/>
</dbReference>
<dbReference type="PANTHER" id="PTHR22807">
    <property type="entry name" value="NOP2 YEAST -RELATED NOL1/NOP2/FMU SUN DOMAIN-CONTAINING"/>
    <property type="match status" value="1"/>
</dbReference>
<feature type="region of interest" description="Disordered" evidence="6">
    <location>
        <begin position="1"/>
        <end position="30"/>
    </location>
</feature>
<dbReference type="GO" id="GO:0006355">
    <property type="term" value="P:regulation of DNA-templated transcription"/>
    <property type="evidence" value="ECO:0007669"/>
    <property type="project" value="InterPro"/>
</dbReference>
<comment type="similarity">
    <text evidence="5">Belongs to the class I-like SAM-binding methyltransferase superfamily. RsmB/NOP family.</text>
</comment>
<dbReference type="PRINTS" id="PR02008">
    <property type="entry name" value="RCMTFAMILY"/>
</dbReference>
<dbReference type="GO" id="GO:0003723">
    <property type="term" value="F:RNA binding"/>
    <property type="evidence" value="ECO:0007669"/>
    <property type="project" value="UniProtKB-UniRule"/>
</dbReference>
<dbReference type="GO" id="GO:0008173">
    <property type="term" value="F:RNA methyltransferase activity"/>
    <property type="evidence" value="ECO:0007669"/>
    <property type="project" value="InterPro"/>
</dbReference>
<dbReference type="Pfam" id="PF01029">
    <property type="entry name" value="NusB"/>
    <property type="match status" value="1"/>
</dbReference>
<dbReference type="InterPro" id="IPR049560">
    <property type="entry name" value="MeTrfase_RsmB-F_NOP2_cat"/>
</dbReference>
<dbReference type="InterPro" id="IPR001678">
    <property type="entry name" value="MeTrfase_RsmB-F_NOP2_dom"/>
</dbReference>
<feature type="active site" description="Nucleophile" evidence="5">
    <location>
        <position position="383"/>
    </location>
</feature>